<protein>
    <submittedName>
        <fullName evidence="2">Uncharacterized protein</fullName>
    </submittedName>
</protein>
<reference evidence="2 3" key="1">
    <citation type="submission" date="2016-06" db="EMBL/GenBank/DDBJ databases">
        <authorList>
            <person name="Kjaerup R.B."/>
            <person name="Dalgaard T.S."/>
            <person name="Juul-Madsen H.R."/>
        </authorList>
    </citation>
    <scope>NUCLEOTIDE SEQUENCE [LARGE SCALE GENOMIC DNA]</scope>
    <source>
        <strain evidence="2 3">Pb300</strain>
    </source>
</reference>
<dbReference type="AlphaFoldDB" id="A0A1D2JGL0"/>
<feature type="compositionally biased region" description="Gly residues" evidence="1">
    <location>
        <begin position="120"/>
        <end position="129"/>
    </location>
</feature>
<feature type="region of interest" description="Disordered" evidence="1">
    <location>
        <begin position="105"/>
        <end position="129"/>
    </location>
</feature>
<evidence type="ECO:0000313" key="2">
    <source>
        <dbReference type="EMBL" id="ODH34114.1"/>
    </source>
</evidence>
<feature type="compositionally biased region" description="Polar residues" evidence="1">
    <location>
        <begin position="64"/>
        <end position="78"/>
    </location>
</feature>
<proteinExistence type="predicted"/>
<comment type="caution">
    <text evidence="2">The sequence shown here is derived from an EMBL/GenBank/DDBJ whole genome shotgun (WGS) entry which is preliminary data.</text>
</comment>
<dbReference type="Proteomes" id="UP000242814">
    <property type="component" value="Unassembled WGS sequence"/>
</dbReference>
<feature type="region of interest" description="Disordered" evidence="1">
    <location>
        <begin position="45"/>
        <end position="78"/>
    </location>
</feature>
<evidence type="ECO:0000256" key="1">
    <source>
        <dbReference type="SAM" id="MobiDB-lite"/>
    </source>
</evidence>
<accession>A0A1D2JGL0</accession>
<gene>
    <name evidence="2" type="ORF">ACO22_03191</name>
</gene>
<evidence type="ECO:0000313" key="3">
    <source>
        <dbReference type="Proteomes" id="UP000242814"/>
    </source>
</evidence>
<organism evidence="2 3">
    <name type="scientific">Paracoccidioides brasiliensis</name>
    <dbReference type="NCBI Taxonomy" id="121759"/>
    <lineage>
        <taxon>Eukaryota</taxon>
        <taxon>Fungi</taxon>
        <taxon>Dikarya</taxon>
        <taxon>Ascomycota</taxon>
        <taxon>Pezizomycotina</taxon>
        <taxon>Eurotiomycetes</taxon>
        <taxon>Eurotiomycetidae</taxon>
        <taxon>Onygenales</taxon>
        <taxon>Ajellomycetaceae</taxon>
        <taxon>Paracoccidioides</taxon>
    </lineage>
</organism>
<dbReference type="EMBL" id="LZYO01000106">
    <property type="protein sequence ID" value="ODH34114.1"/>
    <property type="molecule type" value="Genomic_DNA"/>
</dbReference>
<sequence length="129" mass="13815">MLQTEAPVPTKQKLALARHTSVLESNGPSSVPLWTSCRLQPHRAPATKNGQFPFVPTGLVSEFGPTTSEPDETSQGTGTLVKVRRLLVSFRWCSSQSLSVWREAHPASPVTPKSLNDGSFGEGSLVGGM</sequence>
<name>A0A1D2JGL0_PARBR</name>